<feature type="compositionally biased region" description="Polar residues" evidence="1">
    <location>
        <begin position="131"/>
        <end position="140"/>
    </location>
</feature>
<evidence type="ECO:0000313" key="2">
    <source>
        <dbReference type="EMBL" id="CAK9057481.1"/>
    </source>
</evidence>
<feature type="compositionally biased region" description="Polar residues" evidence="1">
    <location>
        <begin position="44"/>
        <end position="68"/>
    </location>
</feature>
<dbReference type="EMBL" id="CAXAMN010021273">
    <property type="protein sequence ID" value="CAK9057481.1"/>
    <property type="molecule type" value="Genomic_DNA"/>
</dbReference>
<feature type="region of interest" description="Disordered" evidence="1">
    <location>
        <begin position="110"/>
        <end position="144"/>
    </location>
</feature>
<comment type="caution">
    <text evidence="2">The sequence shown here is derived from an EMBL/GenBank/DDBJ whole genome shotgun (WGS) entry which is preliminary data.</text>
</comment>
<proteinExistence type="predicted"/>
<feature type="compositionally biased region" description="Basic residues" evidence="1">
    <location>
        <begin position="111"/>
        <end position="121"/>
    </location>
</feature>
<accession>A0ABP0N148</accession>
<name>A0ABP0N148_9DINO</name>
<protein>
    <submittedName>
        <fullName evidence="2">Uncharacterized protein</fullName>
    </submittedName>
</protein>
<evidence type="ECO:0000313" key="3">
    <source>
        <dbReference type="Proteomes" id="UP001642484"/>
    </source>
</evidence>
<organism evidence="2 3">
    <name type="scientific">Durusdinium trenchii</name>
    <dbReference type="NCBI Taxonomy" id="1381693"/>
    <lineage>
        <taxon>Eukaryota</taxon>
        <taxon>Sar</taxon>
        <taxon>Alveolata</taxon>
        <taxon>Dinophyceae</taxon>
        <taxon>Suessiales</taxon>
        <taxon>Symbiodiniaceae</taxon>
        <taxon>Durusdinium</taxon>
    </lineage>
</organism>
<sequence length="270" mass="30200">MAHLSLVAKSSSGEAILALQMTSQELLAWADPTKLPEEGRVPYSSCTASTDDVSTEGRNGQKQSLTGTRDTDLSSGKIFLDDGSIVGKNISYRRRKCDAKLLLKLLERRERRSKRKPKKPSKVKEAESADFNDQSSQQKVSFRCGGSEVRSQSSRLSAANSVVLACRQLLGPLHEHLPPPQYISRRMEDHLQCSAEMVKLKTCSEIARHRQKQEMDDWKAQAEAHQLSVMLAKSALPNNTQIPEQLWRSEVLENLKNSHPGPRRSPATER</sequence>
<reference evidence="2 3" key="1">
    <citation type="submission" date="2024-02" db="EMBL/GenBank/DDBJ databases">
        <authorList>
            <person name="Chen Y."/>
            <person name="Shah S."/>
            <person name="Dougan E. K."/>
            <person name="Thang M."/>
            <person name="Chan C."/>
        </authorList>
    </citation>
    <scope>NUCLEOTIDE SEQUENCE [LARGE SCALE GENOMIC DNA]</scope>
</reference>
<dbReference type="Proteomes" id="UP001642484">
    <property type="component" value="Unassembled WGS sequence"/>
</dbReference>
<gene>
    <name evidence="2" type="ORF">CCMP2556_LOCUS28358</name>
</gene>
<feature type="region of interest" description="Disordered" evidence="1">
    <location>
        <begin position="38"/>
        <end position="70"/>
    </location>
</feature>
<evidence type="ECO:0000256" key="1">
    <source>
        <dbReference type="SAM" id="MobiDB-lite"/>
    </source>
</evidence>
<keyword evidence="3" id="KW-1185">Reference proteome</keyword>